<name>W6HWD2_9PSEU</name>
<geneLocation type="plasmid" evidence="1 2">
    <name>pXL100</name>
</geneLocation>
<keyword evidence="2" id="KW-1185">Reference proteome</keyword>
<protein>
    <recommendedName>
        <fullName evidence="3">Peptidase M41 domain-containing protein</fullName>
    </recommendedName>
</protein>
<dbReference type="Proteomes" id="UP000013968">
    <property type="component" value="Plasmid pXL100"/>
</dbReference>
<gene>
    <name evidence="1" type="ORF">AORI_P020</name>
</gene>
<evidence type="ECO:0008006" key="3">
    <source>
        <dbReference type="Google" id="ProtNLM"/>
    </source>
</evidence>
<dbReference type="AlphaFoldDB" id="W6HWD2"/>
<dbReference type="GO" id="GO:0006508">
    <property type="term" value="P:proteolysis"/>
    <property type="evidence" value="ECO:0007669"/>
    <property type="project" value="InterPro"/>
</dbReference>
<dbReference type="Gene3D" id="1.20.58.760">
    <property type="entry name" value="Peptidase M41"/>
    <property type="match status" value="1"/>
</dbReference>
<keyword evidence="1" id="KW-0614">Plasmid</keyword>
<dbReference type="SUPFAM" id="SSF140990">
    <property type="entry name" value="FtsH protease domain-like"/>
    <property type="match status" value="1"/>
</dbReference>
<evidence type="ECO:0000313" key="2">
    <source>
        <dbReference type="Proteomes" id="UP000013968"/>
    </source>
</evidence>
<accession>W6HWD2</accession>
<dbReference type="InterPro" id="IPR037219">
    <property type="entry name" value="Peptidase_M41-like"/>
</dbReference>
<reference evidence="1 2" key="1">
    <citation type="journal article" date="2014" name="BMC Genomics">
        <title>Complete genome sequence and comparative genomic analyses of the vancomycin-producing Amycolatopsis orientalis.</title>
        <authorList>
            <person name="Xu L."/>
            <person name="Huang H."/>
            <person name="Wei W."/>
            <person name="Zhong Y."/>
            <person name="Tang B."/>
            <person name="Yuan H."/>
            <person name="Zhu L."/>
            <person name="Huang W."/>
            <person name="Ge M."/>
            <person name="Yang S."/>
            <person name="Zheng H."/>
            <person name="Jiang W."/>
            <person name="Chen D."/>
            <person name="Zhao G.P."/>
            <person name="Zhao W."/>
        </authorList>
    </citation>
    <scope>NUCLEOTIDE SEQUENCE [LARGE SCALE GENOMIC DNA]</scope>
    <source>
        <strain evidence="1 2">HCCB10007</strain>
        <plasmid evidence="1 2">pXL100</plasmid>
    </source>
</reference>
<dbReference type="GO" id="GO:0005524">
    <property type="term" value="F:ATP binding"/>
    <property type="evidence" value="ECO:0007669"/>
    <property type="project" value="InterPro"/>
</dbReference>
<evidence type="ECO:0000313" key="1">
    <source>
        <dbReference type="EMBL" id="AHJ58535.1"/>
    </source>
</evidence>
<dbReference type="KEGG" id="aoi:AORI_P020"/>
<dbReference type="EMBL" id="CP003411">
    <property type="protein sequence ID" value="AHJ58535.1"/>
    <property type="molecule type" value="Genomic_DNA"/>
</dbReference>
<sequence length="149" mass="16515">MAKYTDEEAATLALAAHEVGHAMVCREYGLKVLGVWIRSDAGQMDHADPDMTNQAQVDGALAVFFGGLEAGAMWAQRNVGMWRGEAMRWSKKCSESDLGHYAKLRRQGSLSQAKHQDMARRVIRGNWGRIDRLAKKLAADGQLSGRHFT</sequence>
<organism evidence="1 2">
    <name type="scientific">Amycolatopsis keratiniphila</name>
    <dbReference type="NCBI Taxonomy" id="129921"/>
    <lineage>
        <taxon>Bacteria</taxon>
        <taxon>Bacillati</taxon>
        <taxon>Actinomycetota</taxon>
        <taxon>Actinomycetes</taxon>
        <taxon>Pseudonocardiales</taxon>
        <taxon>Pseudonocardiaceae</taxon>
        <taxon>Amycolatopsis</taxon>
        <taxon>Amycolatopsis japonica group</taxon>
    </lineage>
</organism>
<dbReference type="HOGENOM" id="CLU_1745855_0_0_11"/>
<dbReference type="GO" id="GO:0004176">
    <property type="term" value="F:ATP-dependent peptidase activity"/>
    <property type="evidence" value="ECO:0007669"/>
    <property type="project" value="InterPro"/>
</dbReference>
<dbReference type="GO" id="GO:0004222">
    <property type="term" value="F:metalloendopeptidase activity"/>
    <property type="evidence" value="ECO:0007669"/>
    <property type="project" value="InterPro"/>
</dbReference>
<proteinExistence type="predicted"/>
<dbReference type="RefSeq" id="WP_024264313.1">
    <property type="nucleotide sequence ID" value="NC_023497.1"/>
</dbReference>